<dbReference type="InterPro" id="IPR013078">
    <property type="entry name" value="His_Pase_superF_clade-1"/>
</dbReference>
<dbReference type="GO" id="GO:0005737">
    <property type="term" value="C:cytoplasm"/>
    <property type="evidence" value="ECO:0007669"/>
    <property type="project" value="TreeGrafter"/>
</dbReference>
<evidence type="ECO:0008006" key="3">
    <source>
        <dbReference type="Google" id="ProtNLM"/>
    </source>
</evidence>
<dbReference type="SMART" id="SM00855">
    <property type="entry name" value="PGAM"/>
    <property type="match status" value="1"/>
</dbReference>
<dbReference type="InterPro" id="IPR029033">
    <property type="entry name" value="His_PPase_superfam"/>
</dbReference>
<dbReference type="STRING" id="197479.BFW38_14840"/>
<dbReference type="RefSeq" id="WP_068999596.1">
    <property type="nucleotide sequence ID" value="NZ_MDTQ01000001.1"/>
</dbReference>
<dbReference type="PANTHER" id="PTHR48100">
    <property type="entry name" value="BROAD-SPECIFICITY PHOSPHATASE YOR283W-RELATED"/>
    <property type="match status" value="1"/>
</dbReference>
<name>A0A1E2VCN4_9GAMM</name>
<dbReference type="SUPFAM" id="SSF53254">
    <property type="entry name" value="Phosphoglycerate mutase-like"/>
    <property type="match status" value="1"/>
</dbReference>
<sequence>MANNKPSPAQTTQPQTLWVDLLRHGEPEGERCFRGRQDDVLTSNGWQQMERAVTLCSRPERIISSPLTRCRAFAETLATRYQCPITIAPDWREIDFGDWEGLPIDRIDSTALSHYWADPLNHTPPNGEPLHHFQQRVLAAWAHFLATAQEQRVMIIAHGGTQRIVLAHILGIPLDRCHQGLAIPHACHSQLRIDRTPEGLFSALIAHRPPNEPY</sequence>
<dbReference type="EMBL" id="MDTQ01000001">
    <property type="protein sequence ID" value="ODC04612.1"/>
    <property type="molecule type" value="Genomic_DNA"/>
</dbReference>
<dbReference type="PANTHER" id="PTHR48100:SF1">
    <property type="entry name" value="HISTIDINE PHOSPHATASE FAMILY PROTEIN-RELATED"/>
    <property type="match status" value="1"/>
</dbReference>
<dbReference type="Pfam" id="PF00300">
    <property type="entry name" value="His_Phos_1"/>
    <property type="match status" value="1"/>
</dbReference>
<evidence type="ECO:0000313" key="2">
    <source>
        <dbReference type="Proteomes" id="UP000094291"/>
    </source>
</evidence>
<dbReference type="InterPro" id="IPR050275">
    <property type="entry name" value="PGM_Phosphatase"/>
</dbReference>
<keyword evidence="2" id="KW-1185">Reference proteome</keyword>
<gene>
    <name evidence="1" type="ORF">BFW38_14840</name>
</gene>
<dbReference type="GO" id="GO:0016791">
    <property type="term" value="F:phosphatase activity"/>
    <property type="evidence" value="ECO:0007669"/>
    <property type="project" value="TreeGrafter"/>
</dbReference>
<accession>A0A1E2VCN4</accession>
<dbReference type="Gene3D" id="3.40.50.1240">
    <property type="entry name" value="Phosphoglycerate mutase-like"/>
    <property type="match status" value="1"/>
</dbReference>
<dbReference type="CDD" id="cd07067">
    <property type="entry name" value="HP_PGM_like"/>
    <property type="match status" value="1"/>
</dbReference>
<comment type="caution">
    <text evidence="1">The sequence shown here is derived from an EMBL/GenBank/DDBJ whole genome shotgun (WGS) entry which is preliminary data.</text>
</comment>
<dbReference type="Proteomes" id="UP000094291">
    <property type="component" value="Unassembled WGS sequence"/>
</dbReference>
<evidence type="ECO:0000313" key="1">
    <source>
        <dbReference type="EMBL" id="ODC04612.1"/>
    </source>
</evidence>
<reference evidence="1 2" key="1">
    <citation type="submission" date="2016-08" db="EMBL/GenBank/DDBJ databases">
        <authorList>
            <person name="Seilhamer J.J."/>
        </authorList>
    </citation>
    <scope>NUCLEOTIDE SEQUENCE [LARGE SCALE GENOMIC DNA]</scope>
    <source>
        <strain evidence="1 2">PH27A</strain>
    </source>
</reference>
<proteinExistence type="predicted"/>
<dbReference type="AlphaFoldDB" id="A0A1E2VCN4"/>
<protein>
    <recommendedName>
        <fullName evidence="3">Alpha-ribazole phosphatase</fullName>
    </recommendedName>
</protein>
<organism evidence="1 2">
    <name type="scientific">Terasakiispira papahanaumokuakeensis</name>
    <dbReference type="NCBI Taxonomy" id="197479"/>
    <lineage>
        <taxon>Bacteria</taxon>
        <taxon>Pseudomonadati</taxon>
        <taxon>Pseudomonadota</taxon>
        <taxon>Gammaproteobacteria</taxon>
        <taxon>Oceanospirillales</taxon>
        <taxon>Terasakiispira</taxon>
    </lineage>
</organism>